<organism evidence="1 2">
    <name type="scientific">Pisolithus microcarpus 441</name>
    <dbReference type="NCBI Taxonomy" id="765257"/>
    <lineage>
        <taxon>Eukaryota</taxon>
        <taxon>Fungi</taxon>
        <taxon>Dikarya</taxon>
        <taxon>Basidiomycota</taxon>
        <taxon>Agaricomycotina</taxon>
        <taxon>Agaricomycetes</taxon>
        <taxon>Agaricomycetidae</taxon>
        <taxon>Boletales</taxon>
        <taxon>Sclerodermatineae</taxon>
        <taxon>Pisolithaceae</taxon>
        <taxon>Pisolithus</taxon>
    </lineage>
</organism>
<dbReference type="HOGENOM" id="CLU_2984635_0_0_1"/>
<evidence type="ECO:0000313" key="1">
    <source>
        <dbReference type="EMBL" id="KIK30269.1"/>
    </source>
</evidence>
<gene>
    <name evidence="1" type="ORF">PISMIDRAFT_671440</name>
</gene>
<proteinExistence type="predicted"/>
<accession>A0A0C9ZW40</accession>
<dbReference type="Proteomes" id="UP000054018">
    <property type="component" value="Unassembled WGS sequence"/>
</dbReference>
<keyword evidence="2" id="KW-1185">Reference proteome</keyword>
<evidence type="ECO:0000313" key="2">
    <source>
        <dbReference type="Proteomes" id="UP000054018"/>
    </source>
</evidence>
<reference evidence="2" key="2">
    <citation type="submission" date="2015-01" db="EMBL/GenBank/DDBJ databases">
        <title>Evolutionary Origins and Diversification of the Mycorrhizal Mutualists.</title>
        <authorList>
            <consortium name="DOE Joint Genome Institute"/>
            <consortium name="Mycorrhizal Genomics Consortium"/>
            <person name="Kohler A."/>
            <person name="Kuo A."/>
            <person name="Nagy L.G."/>
            <person name="Floudas D."/>
            <person name="Copeland A."/>
            <person name="Barry K.W."/>
            <person name="Cichocki N."/>
            <person name="Veneault-Fourrey C."/>
            <person name="LaButti K."/>
            <person name="Lindquist E.A."/>
            <person name="Lipzen A."/>
            <person name="Lundell T."/>
            <person name="Morin E."/>
            <person name="Murat C."/>
            <person name="Riley R."/>
            <person name="Ohm R."/>
            <person name="Sun H."/>
            <person name="Tunlid A."/>
            <person name="Henrissat B."/>
            <person name="Grigoriev I.V."/>
            <person name="Hibbett D.S."/>
            <person name="Martin F."/>
        </authorList>
    </citation>
    <scope>NUCLEOTIDE SEQUENCE [LARGE SCALE GENOMIC DNA]</scope>
    <source>
        <strain evidence="2">441</strain>
    </source>
</reference>
<sequence length="58" mass="6846">AAELMTARIHYYYMLSSSPWWLHSVRCLLLYSTFISNHTCLVYLCPYPTSVHSSVRLY</sequence>
<name>A0A0C9ZW40_9AGAM</name>
<reference evidence="1 2" key="1">
    <citation type="submission" date="2014-04" db="EMBL/GenBank/DDBJ databases">
        <authorList>
            <consortium name="DOE Joint Genome Institute"/>
            <person name="Kuo A."/>
            <person name="Kohler A."/>
            <person name="Costa M.D."/>
            <person name="Nagy L.G."/>
            <person name="Floudas D."/>
            <person name="Copeland A."/>
            <person name="Barry K.W."/>
            <person name="Cichocki N."/>
            <person name="Veneault-Fourrey C."/>
            <person name="LaButti K."/>
            <person name="Lindquist E.A."/>
            <person name="Lipzen A."/>
            <person name="Lundell T."/>
            <person name="Morin E."/>
            <person name="Murat C."/>
            <person name="Sun H."/>
            <person name="Tunlid A."/>
            <person name="Henrissat B."/>
            <person name="Grigoriev I.V."/>
            <person name="Hibbett D.S."/>
            <person name="Martin F."/>
            <person name="Nordberg H.P."/>
            <person name="Cantor M.N."/>
            <person name="Hua S.X."/>
        </authorList>
    </citation>
    <scope>NUCLEOTIDE SEQUENCE [LARGE SCALE GENOMIC DNA]</scope>
    <source>
        <strain evidence="1 2">441</strain>
    </source>
</reference>
<dbReference type="AlphaFoldDB" id="A0A0C9ZW40"/>
<protein>
    <submittedName>
        <fullName evidence="1">Uncharacterized protein</fullName>
    </submittedName>
</protein>
<dbReference type="EMBL" id="KN833687">
    <property type="protein sequence ID" value="KIK30269.1"/>
    <property type="molecule type" value="Genomic_DNA"/>
</dbReference>
<feature type="non-terminal residue" evidence="1">
    <location>
        <position position="1"/>
    </location>
</feature>